<feature type="transmembrane region" description="Helical" evidence="10">
    <location>
        <begin position="123"/>
        <end position="147"/>
    </location>
</feature>
<evidence type="ECO:0000256" key="2">
    <source>
        <dbReference type="ARBA" id="ARBA00022448"/>
    </source>
</evidence>
<evidence type="ECO:0000256" key="5">
    <source>
        <dbReference type="ARBA" id="ARBA00022989"/>
    </source>
</evidence>
<evidence type="ECO:0000256" key="6">
    <source>
        <dbReference type="ARBA" id="ARBA00023053"/>
    </source>
</evidence>
<evidence type="ECO:0000259" key="11">
    <source>
        <dbReference type="Pfam" id="PF00999"/>
    </source>
</evidence>
<feature type="transmembrane region" description="Helical" evidence="10">
    <location>
        <begin position="94"/>
        <end position="117"/>
    </location>
</feature>
<feature type="transmembrane region" description="Helical" evidence="10">
    <location>
        <begin position="308"/>
        <end position="332"/>
    </location>
</feature>
<keyword evidence="8 10" id="KW-0472">Membrane</keyword>
<feature type="transmembrane region" description="Helical" evidence="10">
    <location>
        <begin position="62"/>
        <end position="82"/>
    </location>
</feature>
<keyword evidence="4 10" id="KW-0812">Transmembrane</keyword>
<protein>
    <submittedName>
        <fullName evidence="12">Sodium:proton exchanger</fullName>
    </submittedName>
</protein>
<dbReference type="GO" id="GO:1902600">
    <property type="term" value="P:proton transmembrane transport"/>
    <property type="evidence" value="ECO:0007669"/>
    <property type="project" value="InterPro"/>
</dbReference>
<keyword evidence="3" id="KW-0050">Antiport</keyword>
<feature type="transmembrane region" description="Helical" evidence="10">
    <location>
        <begin position="230"/>
        <end position="263"/>
    </location>
</feature>
<evidence type="ECO:0000256" key="8">
    <source>
        <dbReference type="ARBA" id="ARBA00023136"/>
    </source>
</evidence>
<keyword evidence="13" id="KW-1185">Reference proteome</keyword>
<gene>
    <name evidence="12" type="ORF">BIT28_21445</name>
</gene>
<comment type="subcellular location">
    <subcellularLocation>
        <location evidence="1">Membrane</location>
        <topology evidence="1">Multi-pass membrane protein</topology>
    </subcellularLocation>
</comment>
<evidence type="ECO:0000256" key="3">
    <source>
        <dbReference type="ARBA" id="ARBA00022449"/>
    </source>
</evidence>
<keyword evidence="7" id="KW-0406">Ion transport</keyword>
<accession>A0A1Q9GFT2</accession>
<dbReference type="GO" id="GO:0015297">
    <property type="term" value="F:antiporter activity"/>
    <property type="evidence" value="ECO:0007669"/>
    <property type="project" value="UniProtKB-KW"/>
</dbReference>
<name>A0A1Q9GFT2_9GAMM</name>
<dbReference type="OrthoDB" id="9793589at2"/>
<evidence type="ECO:0000256" key="10">
    <source>
        <dbReference type="SAM" id="Phobius"/>
    </source>
</evidence>
<dbReference type="GO" id="GO:0016020">
    <property type="term" value="C:membrane"/>
    <property type="evidence" value="ECO:0007669"/>
    <property type="project" value="UniProtKB-SubCell"/>
</dbReference>
<comment type="caution">
    <text evidence="12">The sequence shown here is derived from an EMBL/GenBank/DDBJ whole genome shotgun (WGS) entry which is preliminary data.</text>
</comment>
<evidence type="ECO:0000256" key="9">
    <source>
        <dbReference type="ARBA" id="ARBA00023201"/>
    </source>
</evidence>
<dbReference type="GO" id="GO:0006814">
    <property type="term" value="P:sodium ion transport"/>
    <property type="evidence" value="ECO:0007669"/>
    <property type="project" value="UniProtKB-KW"/>
</dbReference>
<dbReference type="PANTHER" id="PTHR43562">
    <property type="entry name" value="NAPA-TYPE SODIUM/HYDROGEN ANTIPORTER"/>
    <property type="match status" value="1"/>
</dbReference>
<dbReference type="InterPro" id="IPR006153">
    <property type="entry name" value="Cation/H_exchanger_TM"/>
</dbReference>
<evidence type="ECO:0000256" key="1">
    <source>
        <dbReference type="ARBA" id="ARBA00004141"/>
    </source>
</evidence>
<keyword evidence="9" id="KW-0739">Sodium transport</keyword>
<dbReference type="Gene3D" id="1.20.1530.20">
    <property type="match status" value="1"/>
</dbReference>
<dbReference type="STRING" id="1903952.BIT28_21445"/>
<feature type="transmembrane region" description="Helical" evidence="10">
    <location>
        <begin position="196"/>
        <end position="218"/>
    </location>
</feature>
<dbReference type="Pfam" id="PF00999">
    <property type="entry name" value="Na_H_Exchanger"/>
    <property type="match status" value="1"/>
</dbReference>
<keyword evidence="2" id="KW-0813">Transport</keyword>
<proteinExistence type="predicted"/>
<evidence type="ECO:0000313" key="12">
    <source>
        <dbReference type="EMBL" id="OLQ73300.1"/>
    </source>
</evidence>
<feature type="domain" description="Cation/H+ exchanger transmembrane" evidence="11">
    <location>
        <begin position="13"/>
        <end position="402"/>
    </location>
</feature>
<dbReference type="PANTHER" id="PTHR43562:SF3">
    <property type="entry name" value="SODIUM ION_PROTON EXCHANGER (EUROFUNG)"/>
    <property type="match status" value="1"/>
</dbReference>
<feature type="transmembrane region" description="Helical" evidence="10">
    <location>
        <begin position="283"/>
        <end position="301"/>
    </location>
</feature>
<evidence type="ECO:0000256" key="4">
    <source>
        <dbReference type="ARBA" id="ARBA00022692"/>
    </source>
</evidence>
<evidence type="ECO:0000256" key="7">
    <source>
        <dbReference type="ARBA" id="ARBA00023065"/>
    </source>
</evidence>
<evidence type="ECO:0000313" key="13">
    <source>
        <dbReference type="Proteomes" id="UP000186905"/>
    </source>
</evidence>
<reference evidence="12 13" key="1">
    <citation type="submission" date="2016-09" db="EMBL/GenBank/DDBJ databases">
        <title>Photobacterium proteolyticum sp. nov. a protease producing bacterium isolated from ocean sediments of Laizhou Bay.</title>
        <authorList>
            <person name="Li Y."/>
        </authorList>
    </citation>
    <scope>NUCLEOTIDE SEQUENCE [LARGE SCALE GENOMIC DNA]</scope>
    <source>
        <strain evidence="12 13">13-12</strain>
    </source>
</reference>
<keyword evidence="5 10" id="KW-1133">Transmembrane helix</keyword>
<feature type="transmembrane region" description="Helical" evidence="10">
    <location>
        <begin position="159"/>
        <end position="184"/>
    </location>
</feature>
<dbReference type="InterPro" id="IPR038770">
    <property type="entry name" value="Na+/solute_symporter_sf"/>
</dbReference>
<dbReference type="EMBL" id="MJIL01000087">
    <property type="protein sequence ID" value="OLQ73300.1"/>
    <property type="molecule type" value="Genomic_DNA"/>
</dbReference>
<keyword evidence="6" id="KW-0915">Sodium</keyword>
<dbReference type="Proteomes" id="UP000186905">
    <property type="component" value="Unassembled WGS sequence"/>
</dbReference>
<feature type="transmembrane region" description="Helical" evidence="10">
    <location>
        <begin position="382"/>
        <end position="405"/>
    </location>
</feature>
<sequence>MELFFVLLILLVTTRIFGEIAEQLGQPSLVGELIAGITLGALAAQFQTELFPQLDELGSSPVFNTITDLGMFFIMLLAGIELQPSRLIEYSKDALAVAVSGMILPMALGIGLGWLFLPSSDAFFAQCVFLGTALTITAVPATVRILMDLGKLNSRSGQIIVSAAVFDDVLSLLLLAWLTALISADPQANSFELLPLIAKVVAFFVITFIVGVFVFPFGGRFMGAIKQREFKFSALLIGAMAFSVLAELLDLHFIIGAFMAGLFFDRRTISESAYIEVRYKTSAMTYGFLAPIFFASVGLHLDLSAVFTVPLFVVSLLLAAFFGKFIAAGAAAHWMGLSWQDSAAVGVGMSARGAVELVIADIALKAGLFSNLIVSSPVAENIYSAVVIMAVITTLMTPILLKYIYSRNT</sequence>
<dbReference type="AlphaFoldDB" id="A0A1Q9GFT2"/>
<dbReference type="RefSeq" id="WP_075766396.1">
    <property type="nucleotide sequence ID" value="NZ_MJIL01000087.1"/>
</dbReference>
<organism evidence="12 13">
    <name type="scientific">Photobacterium proteolyticum</name>
    <dbReference type="NCBI Taxonomy" id="1903952"/>
    <lineage>
        <taxon>Bacteria</taxon>
        <taxon>Pseudomonadati</taxon>
        <taxon>Pseudomonadota</taxon>
        <taxon>Gammaproteobacteria</taxon>
        <taxon>Vibrionales</taxon>
        <taxon>Vibrionaceae</taxon>
        <taxon>Photobacterium</taxon>
    </lineage>
</organism>